<dbReference type="PANTHER" id="PTHR14140:SF27">
    <property type="entry name" value="OS04G0289800 PROTEIN"/>
    <property type="match status" value="1"/>
</dbReference>
<evidence type="ECO:0000313" key="6">
    <source>
        <dbReference type="Proteomes" id="UP000073492"/>
    </source>
</evidence>
<organism evidence="5 6">
    <name type="scientific">Pseudocercospora musae</name>
    <dbReference type="NCBI Taxonomy" id="113226"/>
    <lineage>
        <taxon>Eukaryota</taxon>
        <taxon>Fungi</taxon>
        <taxon>Dikarya</taxon>
        <taxon>Ascomycota</taxon>
        <taxon>Pezizomycotina</taxon>
        <taxon>Dothideomycetes</taxon>
        <taxon>Dothideomycetidae</taxon>
        <taxon>Mycosphaerellales</taxon>
        <taxon>Mycosphaerellaceae</taxon>
        <taxon>Pseudocercospora</taxon>
    </lineage>
</organism>
<dbReference type="AlphaFoldDB" id="A0A139IQX5"/>
<feature type="region of interest" description="Disordered" evidence="3">
    <location>
        <begin position="131"/>
        <end position="180"/>
    </location>
</feature>
<dbReference type="Pfam" id="PF02182">
    <property type="entry name" value="SAD_SRA"/>
    <property type="match status" value="1"/>
</dbReference>
<dbReference type="InterPro" id="IPR045134">
    <property type="entry name" value="UHRF1/2-like"/>
</dbReference>
<dbReference type="GO" id="GO:0044027">
    <property type="term" value="P:negative regulation of gene expression via chromosomal CpG island methylation"/>
    <property type="evidence" value="ECO:0007669"/>
    <property type="project" value="TreeGrafter"/>
</dbReference>
<feature type="compositionally biased region" description="Basic and acidic residues" evidence="3">
    <location>
        <begin position="146"/>
        <end position="156"/>
    </location>
</feature>
<name>A0A139IQX5_9PEZI</name>
<feature type="domain" description="YDG" evidence="4">
    <location>
        <begin position="225"/>
        <end position="366"/>
    </location>
</feature>
<dbReference type="SMART" id="SM00466">
    <property type="entry name" value="SRA"/>
    <property type="match status" value="1"/>
</dbReference>
<dbReference type="STRING" id="113226.A0A139IQX5"/>
<proteinExistence type="predicted"/>
<feature type="region of interest" description="Disordered" evidence="3">
    <location>
        <begin position="286"/>
        <end position="311"/>
    </location>
</feature>
<comment type="caution">
    <text evidence="5">The sequence shown here is derived from an EMBL/GenBank/DDBJ whole genome shotgun (WGS) entry which is preliminary data.</text>
</comment>
<dbReference type="PROSITE" id="PS51015">
    <property type="entry name" value="YDG"/>
    <property type="match status" value="1"/>
</dbReference>
<dbReference type="InterPro" id="IPR003105">
    <property type="entry name" value="SRA_YDG"/>
</dbReference>
<dbReference type="InterPro" id="IPR036987">
    <property type="entry name" value="SRA-YDG_sf"/>
</dbReference>
<dbReference type="InterPro" id="IPR015947">
    <property type="entry name" value="PUA-like_sf"/>
</dbReference>
<dbReference type="Proteomes" id="UP000073492">
    <property type="component" value="Unassembled WGS sequence"/>
</dbReference>
<evidence type="ECO:0000256" key="3">
    <source>
        <dbReference type="SAM" id="MobiDB-lite"/>
    </source>
</evidence>
<feature type="compositionally biased region" description="Basic and acidic residues" evidence="3">
    <location>
        <begin position="384"/>
        <end position="397"/>
    </location>
</feature>
<protein>
    <recommendedName>
        <fullName evidence="4">YDG domain-containing protein</fullName>
    </recommendedName>
</protein>
<reference evidence="5 6" key="1">
    <citation type="submission" date="2015-07" db="EMBL/GenBank/DDBJ databases">
        <title>Comparative genomics of the Sigatoka disease complex on banana suggests a link between parallel evolutionary changes in Pseudocercospora fijiensis and Pseudocercospora eumusae and increased virulence on the banana host.</title>
        <authorList>
            <person name="Chang T.-C."/>
            <person name="Salvucci A."/>
            <person name="Crous P.W."/>
            <person name="Stergiopoulos I."/>
        </authorList>
    </citation>
    <scope>NUCLEOTIDE SEQUENCE [LARGE SCALE GENOMIC DNA]</scope>
    <source>
        <strain evidence="5 6">CBS 116634</strain>
    </source>
</reference>
<evidence type="ECO:0000259" key="4">
    <source>
        <dbReference type="PROSITE" id="PS51015"/>
    </source>
</evidence>
<dbReference type="GO" id="GO:0061630">
    <property type="term" value="F:ubiquitin protein ligase activity"/>
    <property type="evidence" value="ECO:0007669"/>
    <property type="project" value="TreeGrafter"/>
</dbReference>
<evidence type="ECO:0000256" key="1">
    <source>
        <dbReference type="ARBA" id="ARBA00023242"/>
    </source>
</evidence>
<evidence type="ECO:0000256" key="2">
    <source>
        <dbReference type="PROSITE-ProRule" id="PRU00358"/>
    </source>
</evidence>
<feature type="compositionally biased region" description="Polar residues" evidence="3">
    <location>
        <begin position="300"/>
        <end position="311"/>
    </location>
</feature>
<dbReference type="GO" id="GO:0005634">
    <property type="term" value="C:nucleus"/>
    <property type="evidence" value="ECO:0007669"/>
    <property type="project" value="UniProtKB-SubCell"/>
</dbReference>
<dbReference type="PANTHER" id="PTHR14140">
    <property type="entry name" value="E3 UBIQUITIN-PROTEIN LIGASE UHRF-RELATED"/>
    <property type="match status" value="1"/>
</dbReference>
<dbReference type="OrthoDB" id="2270193at2759"/>
<keyword evidence="1 2" id="KW-0539">Nucleus</keyword>
<dbReference type="Gene3D" id="2.30.280.10">
    <property type="entry name" value="SRA-YDG"/>
    <property type="match status" value="1"/>
</dbReference>
<keyword evidence="6" id="KW-1185">Reference proteome</keyword>
<sequence length="397" mass="44467">MWRATFTSVDDSDNNFTDESSIMSTSVADVTAQAQRINKDKKEAIIKLAQESRKTNKIPDPAIEPWKSLHSQLDNLLSWLDIDTKITPDLNKAGQVSEILKLVYQNPNFHFQSSQAEKARALHERFESERWGAPAPVQLPTARPAIKREQSDHSDVEEVPSSKRIKSPTKSSSDDKFLIQRPPADHPIWGRNGIMHGLAIKKNLTTGNKSKILNDEYQAKDCSQFGDNGLQVGQWFPYRLSALFHGAHGHSQAGIHGSAAVGAYSVVVSGQYDELDKDAGDIIYYSGSGSHDNKNPNRPGESTSGTKALNTSLTTQRPVRVLRTSQSTSRWTPTQGLRYDGLYRVVGAKRPKNAKGGLYEQFKLVRLPDQISLDECKRRPSPQDLRDYDRIERPFDR</sequence>
<evidence type="ECO:0000313" key="5">
    <source>
        <dbReference type="EMBL" id="KXT16974.1"/>
    </source>
</evidence>
<accession>A0A139IQX5</accession>
<feature type="region of interest" description="Disordered" evidence="3">
    <location>
        <begin position="376"/>
        <end position="397"/>
    </location>
</feature>
<dbReference type="GO" id="GO:0016567">
    <property type="term" value="P:protein ubiquitination"/>
    <property type="evidence" value="ECO:0007669"/>
    <property type="project" value="TreeGrafter"/>
</dbReference>
<gene>
    <name evidence="5" type="ORF">AC579_7406</name>
</gene>
<dbReference type="SUPFAM" id="SSF88697">
    <property type="entry name" value="PUA domain-like"/>
    <property type="match status" value="1"/>
</dbReference>
<dbReference type="EMBL" id="LFZO01000027">
    <property type="protein sequence ID" value="KXT16974.1"/>
    <property type="molecule type" value="Genomic_DNA"/>
</dbReference>
<comment type="subcellular location">
    <subcellularLocation>
        <location evidence="2">Nucleus</location>
    </subcellularLocation>
</comment>